<dbReference type="AlphaFoldDB" id="A0A4Y2IWZ1"/>
<sequence>MPTPCEKEMEHLRKLLAEVETDEDSGFDNEDNGPEDDLERIFQIMKVSAKMIRNDKRTEILKVNNSEEFLSKDGVQWRKTKFRQNIVSRLPGERRDKPCEELGVIHRR</sequence>
<evidence type="ECO:0000313" key="2">
    <source>
        <dbReference type="Proteomes" id="UP000499080"/>
    </source>
</evidence>
<dbReference type="OrthoDB" id="6779804at2759"/>
<organism evidence="1 2">
    <name type="scientific">Araneus ventricosus</name>
    <name type="common">Orbweaver spider</name>
    <name type="synonym">Epeira ventricosa</name>
    <dbReference type="NCBI Taxonomy" id="182803"/>
    <lineage>
        <taxon>Eukaryota</taxon>
        <taxon>Metazoa</taxon>
        <taxon>Ecdysozoa</taxon>
        <taxon>Arthropoda</taxon>
        <taxon>Chelicerata</taxon>
        <taxon>Arachnida</taxon>
        <taxon>Araneae</taxon>
        <taxon>Araneomorphae</taxon>
        <taxon>Entelegynae</taxon>
        <taxon>Araneoidea</taxon>
        <taxon>Araneidae</taxon>
        <taxon>Araneus</taxon>
    </lineage>
</organism>
<name>A0A4Y2IWZ1_ARAVE</name>
<protein>
    <submittedName>
        <fullName evidence="1">Uncharacterized protein</fullName>
    </submittedName>
</protein>
<evidence type="ECO:0000313" key="1">
    <source>
        <dbReference type="EMBL" id="GBM81386.1"/>
    </source>
</evidence>
<reference evidence="1 2" key="1">
    <citation type="journal article" date="2019" name="Sci. Rep.">
        <title>Orb-weaving spider Araneus ventricosus genome elucidates the spidroin gene catalogue.</title>
        <authorList>
            <person name="Kono N."/>
            <person name="Nakamura H."/>
            <person name="Ohtoshi R."/>
            <person name="Moran D.A.P."/>
            <person name="Shinohara A."/>
            <person name="Yoshida Y."/>
            <person name="Fujiwara M."/>
            <person name="Mori M."/>
            <person name="Tomita M."/>
            <person name="Arakawa K."/>
        </authorList>
    </citation>
    <scope>NUCLEOTIDE SEQUENCE [LARGE SCALE GENOMIC DNA]</scope>
</reference>
<proteinExistence type="predicted"/>
<keyword evidence="2" id="KW-1185">Reference proteome</keyword>
<accession>A0A4Y2IWZ1</accession>
<comment type="caution">
    <text evidence="1">The sequence shown here is derived from an EMBL/GenBank/DDBJ whole genome shotgun (WGS) entry which is preliminary data.</text>
</comment>
<dbReference type="EMBL" id="BGPR01187445">
    <property type="protein sequence ID" value="GBM81386.1"/>
    <property type="molecule type" value="Genomic_DNA"/>
</dbReference>
<dbReference type="Proteomes" id="UP000499080">
    <property type="component" value="Unassembled WGS sequence"/>
</dbReference>
<gene>
    <name evidence="1" type="ORF">AVEN_107118_1</name>
</gene>